<feature type="binding site" evidence="7">
    <location>
        <position position="120"/>
    </location>
    <ligand>
        <name>Zn(2+)</name>
        <dbReference type="ChEBI" id="CHEBI:29105"/>
        <note>catalytic</note>
    </ligand>
</feature>
<comment type="similarity">
    <text evidence="1 7">Belongs to the endoribonuclease YbeY family.</text>
</comment>
<keyword evidence="7" id="KW-0963">Cytoplasm</keyword>
<dbReference type="PATRIC" id="fig|1618337.4.peg.6"/>
<dbReference type="InterPro" id="IPR002036">
    <property type="entry name" value="YbeY"/>
</dbReference>
<dbReference type="InterPro" id="IPR020549">
    <property type="entry name" value="YbeY_CS"/>
</dbReference>
<keyword evidence="6 7" id="KW-0862">Zinc</keyword>
<dbReference type="AlphaFoldDB" id="A0A0G4B2P2"/>
<accession>A0A0G4B2P2</accession>
<evidence type="ECO:0000256" key="3">
    <source>
        <dbReference type="ARBA" id="ARBA00022723"/>
    </source>
</evidence>
<name>A0A0G4B2P2_9BACT</name>
<dbReference type="GO" id="GO:0004222">
    <property type="term" value="F:metalloendopeptidase activity"/>
    <property type="evidence" value="ECO:0007669"/>
    <property type="project" value="InterPro"/>
</dbReference>
<dbReference type="NCBIfam" id="TIGR00043">
    <property type="entry name" value="rRNA maturation RNase YbeY"/>
    <property type="match status" value="1"/>
</dbReference>
<evidence type="ECO:0000256" key="2">
    <source>
        <dbReference type="ARBA" id="ARBA00022722"/>
    </source>
</evidence>
<dbReference type="GO" id="GO:0006364">
    <property type="term" value="P:rRNA processing"/>
    <property type="evidence" value="ECO:0007669"/>
    <property type="project" value="UniProtKB-UniRule"/>
</dbReference>
<keyword evidence="7" id="KW-0690">Ribosome biogenesis</keyword>
<keyword evidence="5 7" id="KW-0378">Hydrolase</keyword>
<dbReference type="GO" id="GO:0004521">
    <property type="term" value="F:RNA endonuclease activity"/>
    <property type="evidence" value="ECO:0007669"/>
    <property type="project" value="UniProtKB-UniRule"/>
</dbReference>
<dbReference type="EMBL" id="CP011213">
    <property type="protein sequence ID" value="AKM81825.1"/>
    <property type="molecule type" value="Genomic_DNA"/>
</dbReference>
<comment type="function">
    <text evidence="7">Single strand-specific metallo-endoribonuclease involved in late-stage 70S ribosome quality control and in maturation of the 3' terminus of the 16S rRNA.</text>
</comment>
<dbReference type="STRING" id="1618337.UT28_C0001G0006"/>
<dbReference type="Pfam" id="PF02130">
    <property type="entry name" value="YbeY"/>
    <property type="match status" value="1"/>
</dbReference>
<dbReference type="GO" id="GO:0005737">
    <property type="term" value="C:cytoplasm"/>
    <property type="evidence" value="ECO:0007669"/>
    <property type="project" value="UniProtKB-SubCell"/>
</dbReference>
<evidence type="ECO:0000313" key="9">
    <source>
        <dbReference type="Proteomes" id="UP000035648"/>
    </source>
</evidence>
<feature type="binding site" evidence="7">
    <location>
        <position position="126"/>
    </location>
    <ligand>
        <name>Zn(2+)</name>
        <dbReference type="ChEBI" id="CHEBI:29105"/>
        <note>catalytic</note>
    </ligand>
</feature>
<protein>
    <recommendedName>
        <fullName evidence="7">Endoribonuclease YbeY</fullName>
        <ecNumber evidence="7">3.1.-.-</ecNumber>
    </recommendedName>
</protein>
<proteinExistence type="inferred from homology"/>
<evidence type="ECO:0000256" key="6">
    <source>
        <dbReference type="ARBA" id="ARBA00022833"/>
    </source>
</evidence>
<keyword evidence="2 7" id="KW-0540">Nuclease</keyword>
<dbReference type="SUPFAM" id="SSF55486">
    <property type="entry name" value="Metalloproteases ('zincins'), catalytic domain"/>
    <property type="match status" value="1"/>
</dbReference>
<dbReference type="PANTHER" id="PTHR46986:SF1">
    <property type="entry name" value="ENDORIBONUCLEASE YBEY, CHLOROPLASTIC"/>
    <property type="match status" value="1"/>
</dbReference>
<dbReference type="PROSITE" id="PS01306">
    <property type="entry name" value="UPF0054"/>
    <property type="match status" value="1"/>
</dbReference>
<dbReference type="InterPro" id="IPR023091">
    <property type="entry name" value="MetalPrtase_cat_dom_sf_prd"/>
</dbReference>
<evidence type="ECO:0000256" key="5">
    <source>
        <dbReference type="ARBA" id="ARBA00022801"/>
    </source>
</evidence>
<dbReference type="GO" id="GO:0008270">
    <property type="term" value="F:zinc ion binding"/>
    <property type="evidence" value="ECO:0007669"/>
    <property type="project" value="UniProtKB-UniRule"/>
</dbReference>
<keyword evidence="4 7" id="KW-0255">Endonuclease</keyword>
<dbReference type="EC" id="3.1.-.-" evidence="7"/>
<feature type="binding site" evidence="7">
    <location>
        <position position="116"/>
    </location>
    <ligand>
        <name>Zn(2+)</name>
        <dbReference type="ChEBI" id="CHEBI:29105"/>
        <note>catalytic</note>
    </ligand>
</feature>
<gene>
    <name evidence="7" type="primary">ybeY</name>
    <name evidence="8" type="ORF">UT28_C0001G0006</name>
</gene>
<evidence type="ECO:0000313" key="8">
    <source>
        <dbReference type="EMBL" id="AKM81825.1"/>
    </source>
</evidence>
<dbReference type="KEGG" id="bbgw:UT28_C0001G0006"/>
<evidence type="ECO:0000256" key="7">
    <source>
        <dbReference type="HAMAP-Rule" id="MF_00009"/>
    </source>
</evidence>
<organism evidence="8 9">
    <name type="scientific">Berkelbacteria bacterium GW2011_GWE1_39_12</name>
    <dbReference type="NCBI Taxonomy" id="1618337"/>
    <lineage>
        <taxon>Bacteria</taxon>
        <taxon>Candidatus Berkelbacteria</taxon>
    </lineage>
</organism>
<keyword evidence="3 7" id="KW-0479">Metal-binding</keyword>
<dbReference type="Proteomes" id="UP000035648">
    <property type="component" value="Chromosome"/>
</dbReference>
<dbReference type="PANTHER" id="PTHR46986">
    <property type="entry name" value="ENDORIBONUCLEASE YBEY, CHLOROPLASTIC"/>
    <property type="match status" value="1"/>
</dbReference>
<evidence type="ECO:0000256" key="4">
    <source>
        <dbReference type="ARBA" id="ARBA00022759"/>
    </source>
</evidence>
<comment type="subcellular location">
    <subcellularLocation>
        <location evidence="7">Cytoplasm</location>
    </subcellularLocation>
</comment>
<keyword evidence="7" id="KW-0698">rRNA processing</keyword>
<dbReference type="HAMAP" id="MF_00009">
    <property type="entry name" value="Endoribonucl_YbeY"/>
    <property type="match status" value="1"/>
</dbReference>
<sequence length="129" mass="14736">MKIELNIENKTLYKIPTKNKIKQAILDVLETKKVISDVIVGLQVTDKKEIQKLNKKFRLKDKPTDVLSFPIYEVTPKVSDAPLLLGDIIVCYDVMAENAKTYEVSEDEEFLKLVSHSTLHLLGFHHKGD</sequence>
<comment type="cofactor">
    <cofactor evidence="7">
        <name>Zn(2+)</name>
        <dbReference type="ChEBI" id="CHEBI:29105"/>
    </cofactor>
    <text evidence="7">Binds 1 zinc ion.</text>
</comment>
<dbReference type="Gene3D" id="3.40.390.30">
    <property type="entry name" value="Metalloproteases ('zincins'), catalytic domain"/>
    <property type="match status" value="1"/>
</dbReference>
<reference evidence="8 9" key="1">
    <citation type="journal article" date="2015" name="Nature">
        <title>rRNA introns, odd ribosomes, and small enigmatic genomes across a large radiation of phyla.</title>
        <authorList>
            <person name="Brown C.T."/>
            <person name="Hug L.A."/>
            <person name="Thomas B.C."/>
            <person name="Sharon I."/>
            <person name="Castelle C.J."/>
            <person name="Singh A."/>
            <person name="Wilkins M.J."/>
            <person name="Williams K.H."/>
            <person name="Banfield J.F."/>
        </authorList>
    </citation>
    <scope>NUCLEOTIDE SEQUENCE [LARGE SCALE GENOMIC DNA]</scope>
</reference>
<evidence type="ECO:0000256" key="1">
    <source>
        <dbReference type="ARBA" id="ARBA00010875"/>
    </source>
</evidence>